<evidence type="ECO:0000256" key="1">
    <source>
        <dbReference type="SAM" id="Phobius"/>
    </source>
</evidence>
<protein>
    <submittedName>
        <fullName evidence="2">Uncharacterized protein</fullName>
    </submittedName>
</protein>
<evidence type="ECO:0000313" key="3">
    <source>
        <dbReference type="Proteomes" id="UP000274822"/>
    </source>
</evidence>
<keyword evidence="3" id="KW-1185">Reference proteome</keyword>
<keyword evidence="1" id="KW-0472">Membrane</keyword>
<proteinExistence type="predicted"/>
<dbReference type="Proteomes" id="UP000274822">
    <property type="component" value="Unassembled WGS sequence"/>
</dbReference>
<keyword evidence="1" id="KW-0812">Transmembrane</keyword>
<keyword evidence="1" id="KW-1133">Transmembrane helix</keyword>
<sequence length="104" mass="12047">MLVSILFGRHRTMVISEIATVIIYIVSMVFLPTYFVNQVMACTIPLPDILICFIHCRRVTDLTFILTWTFVWKVAVITAVSSFPLYIVKILKRKYDPPSYTKLT</sequence>
<organism evidence="2 3">
    <name type="scientific">Jimgerdemannia flammicorona</name>
    <dbReference type="NCBI Taxonomy" id="994334"/>
    <lineage>
        <taxon>Eukaryota</taxon>
        <taxon>Fungi</taxon>
        <taxon>Fungi incertae sedis</taxon>
        <taxon>Mucoromycota</taxon>
        <taxon>Mucoromycotina</taxon>
        <taxon>Endogonomycetes</taxon>
        <taxon>Endogonales</taxon>
        <taxon>Endogonaceae</taxon>
        <taxon>Jimgerdemannia</taxon>
    </lineage>
</organism>
<feature type="transmembrane region" description="Helical" evidence="1">
    <location>
        <begin position="12"/>
        <end position="31"/>
    </location>
</feature>
<gene>
    <name evidence="2" type="ORF">BC938DRAFT_475458</name>
</gene>
<comment type="caution">
    <text evidence="2">The sequence shown here is derived from an EMBL/GenBank/DDBJ whole genome shotgun (WGS) entry which is preliminary data.</text>
</comment>
<name>A0A433PUH5_9FUNG</name>
<accession>A0A433PUH5</accession>
<feature type="transmembrane region" description="Helical" evidence="1">
    <location>
        <begin position="70"/>
        <end position="88"/>
    </location>
</feature>
<dbReference type="EMBL" id="RBNJ01020695">
    <property type="protein sequence ID" value="RUS21175.1"/>
    <property type="molecule type" value="Genomic_DNA"/>
</dbReference>
<reference evidence="2 3" key="1">
    <citation type="journal article" date="2018" name="New Phytol.">
        <title>Phylogenomics of Endogonaceae and evolution of mycorrhizas within Mucoromycota.</title>
        <authorList>
            <person name="Chang Y."/>
            <person name="Desiro A."/>
            <person name="Na H."/>
            <person name="Sandor L."/>
            <person name="Lipzen A."/>
            <person name="Clum A."/>
            <person name="Barry K."/>
            <person name="Grigoriev I.V."/>
            <person name="Martin F.M."/>
            <person name="Stajich J.E."/>
            <person name="Smith M.E."/>
            <person name="Bonito G."/>
            <person name="Spatafora J.W."/>
        </authorList>
    </citation>
    <scope>NUCLEOTIDE SEQUENCE [LARGE SCALE GENOMIC DNA]</scope>
    <source>
        <strain evidence="2 3">AD002</strain>
    </source>
</reference>
<dbReference type="AlphaFoldDB" id="A0A433PUH5"/>
<evidence type="ECO:0000313" key="2">
    <source>
        <dbReference type="EMBL" id="RUS21175.1"/>
    </source>
</evidence>